<proteinExistence type="predicted"/>
<keyword evidence="4" id="KW-0411">Iron-sulfur</keyword>
<dbReference type="RefSeq" id="WP_068725869.1">
    <property type="nucleotide sequence ID" value="NZ_LSKU01000001.1"/>
</dbReference>
<dbReference type="PROSITE" id="PS00198">
    <property type="entry name" value="4FE4S_FER_1"/>
    <property type="match status" value="2"/>
</dbReference>
<dbReference type="AlphaFoldDB" id="A0A135L5P4"/>
<feature type="domain" description="4Fe-4S ferredoxin-type" evidence="5">
    <location>
        <begin position="297"/>
        <end position="324"/>
    </location>
</feature>
<dbReference type="SUPFAM" id="SSF54862">
    <property type="entry name" value="4Fe-4S ferredoxins"/>
    <property type="match status" value="2"/>
</dbReference>
<dbReference type="GO" id="GO:0046872">
    <property type="term" value="F:metal ion binding"/>
    <property type="evidence" value="ECO:0007669"/>
    <property type="project" value="UniProtKB-KW"/>
</dbReference>
<dbReference type="Proteomes" id="UP000070352">
    <property type="component" value="Unassembled WGS sequence"/>
</dbReference>
<gene>
    <name evidence="6" type="ORF">U473_10005</name>
</gene>
<dbReference type="Pfam" id="PF25160">
    <property type="entry name" value="LdpA_Fe-S-bd"/>
    <property type="match status" value="1"/>
</dbReference>
<dbReference type="OrthoDB" id="9672at2"/>
<evidence type="ECO:0000256" key="1">
    <source>
        <dbReference type="ARBA" id="ARBA00022485"/>
    </source>
</evidence>
<dbReference type="PROSITE" id="PS51379">
    <property type="entry name" value="4FE4S_FER_2"/>
    <property type="match status" value="3"/>
</dbReference>
<reference evidence="6 7" key="1">
    <citation type="submission" date="2016-02" db="EMBL/GenBank/DDBJ databases">
        <title>Draft Genome for Tepidibacillus decaturensis nov. sp. Strain Z9, an Anaerobic, Moderately Thermophilic and Heterotrophic Bacterium from Deep Subsurface of the Illinois Basin, USA.</title>
        <authorList>
            <person name="Dong Y."/>
            <person name="Chang J.Y."/>
            <person name="Sanford R."/>
            <person name="Fouke B.W."/>
        </authorList>
    </citation>
    <scope>NUCLEOTIDE SEQUENCE [LARGE SCALE GENOMIC DNA]</scope>
    <source>
        <strain evidence="6 7">Z9</strain>
    </source>
</reference>
<dbReference type="PANTHER" id="PTHR43687:SF1">
    <property type="entry name" value="FERREDOXIN III"/>
    <property type="match status" value="1"/>
</dbReference>
<dbReference type="GO" id="GO:0051539">
    <property type="term" value="F:4 iron, 4 sulfur cluster binding"/>
    <property type="evidence" value="ECO:0007669"/>
    <property type="project" value="UniProtKB-KW"/>
</dbReference>
<dbReference type="PANTHER" id="PTHR43687">
    <property type="entry name" value="ADENYLYLSULFATE REDUCTASE, BETA SUBUNIT"/>
    <property type="match status" value="1"/>
</dbReference>
<keyword evidence="3" id="KW-0408">Iron</keyword>
<feature type="domain" description="4Fe-4S ferredoxin-type" evidence="5">
    <location>
        <begin position="52"/>
        <end position="80"/>
    </location>
</feature>
<accession>A0A135L5P4</accession>
<organism evidence="6 7">
    <name type="scientific">Tepidibacillus decaturensis</name>
    <dbReference type="NCBI Taxonomy" id="1413211"/>
    <lineage>
        <taxon>Bacteria</taxon>
        <taxon>Bacillati</taxon>
        <taxon>Bacillota</taxon>
        <taxon>Bacilli</taxon>
        <taxon>Bacillales</taxon>
        <taxon>Bacillaceae</taxon>
        <taxon>Tepidibacillus</taxon>
    </lineage>
</organism>
<dbReference type="InterPro" id="IPR017900">
    <property type="entry name" value="4Fe4S_Fe_S_CS"/>
</dbReference>
<dbReference type="EMBL" id="LSKU01000001">
    <property type="protein sequence ID" value="KXG44302.1"/>
    <property type="molecule type" value="Genomic_DNA"/>
</dbReference>
<name>A0A135L5P4_9BACI</name>
<feature type="domain" description="4Fe-4S ferredoxin-type" evidence="5">
    <location>
        <begin position="266"/>
        <end position="295"/>
    </location>
</feature>
<dbReference type="Pfam" id="PF00037">
    <property type="entry name" value="Fer4"/>
    <property type="match status" value="2"/>
</dbReference>
<dbReference type="InterPro" id="IPR017896">
    <property type="entry name" value="4Fe4S_Fe-S-bd"/>
</dbReference>
<keyword evidence="2" id="KW-0479">Metal-binding</keyword>
<evidence type="ECO:0000256" key="2">
    <source>
        <dbReference type="ARBA" id="ARBA00022723"/>
    </source>
</evidence>
<dbReference type="STRING" id="1413211.U473_10005"/>
<comment type="caution">
    <text evidence="6">The sequence shown here is derived from an EMBL/GenBank/DDBJ whole genome shotgun (WGS) entry which is preliminary data.</text>
</comment>
<keyword evidence="7" id="KW-1185">Reference proteome</keyword>
<keyword evidence="1" id="KW-0004">4Fe-4S</keyword>
<evidence type="ECO:0000259" key="5">
    <source>
        <dbReference type="PROSITE" id="PS51379"/>
    </source>
</evidence>
<sequence length="324" mass="37709">MLSQLIKLGTEWAERQKPIVIHSDRCTHTRHKASTCNACQTVCPFDAINLKDGLSIDWSCTGCGLCTSICPTEAIEMKVESNKEYYTTIKAYSETNEILFFHCKQMDGMQQETGKMLSCLGQLDDLGVQLAIANGITEFNFLTEPCSSCQLKQGFQLFKQKLVKWRERWPMIKWHEMDKKTYLSQIIQEQGKKEEQSDDLNLMDRREFFKIFGKETKQIIVRSVVKQKEQSPWKDGQLVSQKSIRLQVYEHWIKPKQKESIPMMDKSLKLNEEQCTYCGICEKVCPTEAIKLTESEKNFTWIQEQCIDCHLCEDVCYRKAITFL</sequence>
<evidence type="ECO:0000313" key="7">
    <source>
        <dbReference type="Proteomes" id="UP000070352"/>
    </source>
</evidence>
<dbReference type="InterPro" id="IPR057431">
    <property type="entry name" value="LdpA_Fe-S-bd"/>
</dbReference>
<protein>
    <recommendedName>
        <fullName evidence="5">4Fe-4S ferredoxin-type domain-containing protein</fullName>
    </recommendedName>
</protein>
<dbReference type="InterPro" id="IPR050572">
    <property type="entry name" value="Fe-S_Ferredoxin"/>
</dbReference>
<evidence type="ECO:0000256" key="4">
    <source>
        <dbReference type="ARBA" id="ARBA00023014"/>
    </source>
</evidence>
<dbReference type="Gene3D" id="3.30.70.20">
    <property type="match status" value="3"/>
</dbReference>
<evidence type="ECO:0000313" key="6">
    <source>
        <dbReference type="EMBL" id="KXG44302.1"/>
    </source>
</evidence>
<evidence type="ECO:0000256" key="3">
    <source>
        <dbReference type="ARBA" id="ARBA00023004"/>
    </source>
</evidence>